<proteinExistence type="predicted"/>
<dbReference type="EMBL" id="LR027517">
    <property type="protein sequence ID" value="VCU54226.1"/>
    <property type="molecule type" value="Genomic_DNA"/>
</dbReference>
<sequence>MLRPEVLKAEAGPTELFFQIRLHPLPLEDVPLDLYTLDPPRLPGGERVAAFPYPGFDRDPTQPRYALSLHEGQRGFFLWILQPEVHTFTFYARLVRCRGVEGGEVSPLNPPPGVSCPSLPLVQAFYTHRGLLGTGAPLSLRLQFRSPKGWRSQPFVLSLP</sequence>
<dbReference type="AlphaFoldDB" id="A0A3P4AUE1"/>
<reference evidence="1 2" key="1">
    <citation type="submission" date="2018-10" db="EMBL/GenBank/DDBJ databases">
        <authorList>
            <person name="Peiro R."/>
            <person name="Begona"/>
            <person name="Cbmso G."/>
            <person name="Lopez M."/>
            <person name="Gonzalez S."/>
            <person name="Sacristan E."/>
            <person name="Castillo E."/>
        </authorList>
    </citation>
    <scope>NUCLEOTIDE SEQUENCE [LARGE SCALE GENOMIC DNA]</scope>
    <source>
        <strain evidence="1">TTHNAR1</strain>
    </source>
</reference>
<organism evidence="1 2">
    <name type="scientific">Thermus thermophilus</name>
    <dbReference type="NCBI Taxonomy" id="274"/>
    <lineage>
        <taxon>Bacteria</taxon>
        <taxon>Thermotogati</taxon>
        <taxon>Deinococcota</taxon>
        <taxon>Deinococci</taxon>
        <taxon>Thermales</taxon>
        <taxon>Thermaceae</taxon>
        <taxon>Thermus</taxon>
    </lineage>
</organism>
<protein>
    <submittedName>
        <fullName evidence="1">Uncharacterized protein</fullName>
    </submittedName>
</protein>
<accession>A0A3P4AUE1</accession>
<dbReference type="Proteomes" id="UP000279841">
    <property type="component" value="Chromosome"/>
</dbReference>
<evidence type="ECO:0000313" key="1">
    <source>
        <dbReference type="EMBL" id="VCU54226.1"/>
    </source>
</evidence>
<evidence type="ECO:0000313" key="2">
    <source>
        <dbReference type="Proteomes" id="UP000279841"/>
    </source>
</evidence>
<name>A0A3P4AUE1_THETH</name>
<dbReference type="RefSeq" id="WP_014630319.1">
    <property type="nucleotide sequence ID" value="NZ_LR027517.1"/>
</dbReference>
<gene>
    <name evidence="1" type="ORF">TTHN1_02035</name>
</gene>